<keyword evidence="12" id="KW-1185">Reference proteome</keyword>
<evidence type="ECO:0000256" key="1">
    <source>
        <dbReference type="ARBA" id="ARBA00008798"/>
    </source>
</evidence>
<evidence type="ECO:0000256" key="6">
    <source>
        <dbReference type="ARBA" id="ARBA00023082"/>
    </source>
</evidence>
<keyword evidence="3" id="KW-0808">Transferase</keyword>
<dbReference type="InterPro" id="IPR038709">
    <property type="entry name" value="RpoN_core-bd_sf"/>
</dbReference>
<dbReference type="NCBIfam" id="TIGR02395">
    <property type="entry name" value="rpoN_sigma"/>
    <property type="match status" value="1"/>
</dbReference>
<feature type="domain" description="RNA polymerase sigma factor 54 DNA-binding" evidence="9">
    <location>
        <begin position="294"/>
        <end position="454"/>
    </location>
</feature>
<evidence type="ECO:0000256" key="5">
    <source>
        <dbReference type="ARBA" id="ARBA00023015"/>
    </source>
</evidence>
<dbReference type="RefSeq" id="WP_084234213.1">
    <property type="nucleotide sequence ID" value="NZ_FWXW01000003.1"/>
</dbReference>
<dbReference type="GO" id="GO:0006352">
    <property type="term" value="P:DNA-templated transcription initiation"/>
    <property type="evidence" value="ECO:0007669"/>
    <property type="project" value="InterPro"/>
</dbReference>
<dbReference type="STRING" id="1122930.SAMN02745168_1580"/>
<dbReference type="OrthoDB" id="9814402at2"/>
<dbReference type="Gene3D" id="1.10.10.1330">
    <property type="entry name" value="RNA polymerase sigma-54 factor, core-binding domain"/>
    <property type="match status" value="1"/>
</dbReference>
<organism evidence="11 12">
    <name type="scientific">Papillibacter cinnamivorans DSM 12816</name>
    <dbReference type="NCBI Taxonomy" id="1122930"/>
    <lineage>
        <taxon>Bacteria</taxon>
        <taxon>Bacillati</taxon>
        <taxon>Bacillota</taxon>
        <taxon>Clostridia</taxon>
        <taxon>Eubacteriales</taxon>
        <taxon>Oscillospiraceae</taxon>
        <taxon>Papillibacter</taxon>
    </lineage>
</organism>
<proteinExistence type="inferred from homology"/>
<dbReference type="InterPro" id="IPR007634">
    <property type="entry name" value="RNA_pol_sigma_54_DNA-bd"/>
</dbReference>
<dbReference type="PIRSF" id="PIRSF000774">
    <property type="entry name" value="RpoN"/>
    <property type="match status" value="1"/>
</dbReference>
<protein>
    <submittedName>
        <fullName evidence="11">RNA polymerase, sigma 54 subunit, RpoN/SigL</fullName>
    </submittedName>
</protein>
<keyword evidence="5" id="KW-0805">Transcription regulation</keyword>
<reference evidence="11 12" key="1">
    <citation type="submission" date="2017-04" db="EMBL/GenBank/DDBJ databases">
        <authorList>
            <person name="Afonso C.L."/>
            <person name="Miller P.J."/>
            <person name="Scott M.A."/>
            <person name="Spackman E."/>
            <person name="Goraichik I."/>
            <person name="Dimitrov K.M."/>
            <person name="Suarez D.L."/>
            <person name="Swayne D.E."/>
        </authorList>
    </citation>
    <scope>NUCLEOTIDE SEQUENCE [LARGE SCALE GENOMIC DNA]</scope>
    <source>
        <strain evidence="11 12">DSM 12816</strain>
    </source>
</reference>
<evidence type="ECO:0000256" key="4">
    <source>
        <dbReference type="ARBA" id="ARBA00022695"/>
    </source>
</evidence>
<evidence type="ECO:0000256" key="7">
    <source>
        <dbReference type="ARBA" id="ARBA00023125"/>
    </source>
</evidence>
<evidence type="ECO:0000313" key="11">
    <source>
        <dbReference type="EMBL" id="SMC56360.1"/>
    </source>
</evidence>
<dbReference type="GO" id="GO:0003677">
    <property type="term" value="F:DNA binding"/>
    <property type="evidence" value="ECO:0007669"/>
    <property type="project" value="UniProtKB-KW"/>
</dbReference>
<evidence type="ECO:0000256" key="2">
    <source>
        <dbReference type="ARBA" id="ARBA00022478"/>
    </source>
</evidence>
<dbReference type="GO" id="GO:0001216">
    <property type="term" value="F:DNA-binding transcription activator activity"/>
    <property type="evidence" value="ECO:0007669"/>
    <property type="project" value="InterPro"/>
</dbReference>
<dbReference type="GO" id="GO:0000428">
    <property type="term" value="C:DNA-directed RNA polymerase complex"/>
    <property type="evidence" value="ECO:0007669"/>
    <property type="project" value="UniProtKB-KW"/>
</dbReference>
<keyword evidence="6" id="KW-0731">Sigma factor</keyword>
<dbReference type="GO" id="GO:0016779">
    <property type="term" value="F:nucleotidyltransferase activity"/>
    <property type="evidence" value="ECO:0007669"/>
    <property type="project" value="UniProtKB-KW"/>
</dbReference>
<gene>
    <name evidence="11" type="ORF">SAMN02745168_1580</name>
</gene>
<name>A0A1W2A6S2_9FIRM</name>
<evidence type="ECO:0000259" key="9">
    <source>
        <dbReference type="Pfam" id="PF04552"/>
    </source>
</evidence>
<dbReference type="Pfam" id="PF04552">
    <property type="entry name" value="Sigma54_DBD"/>
    <property type="match status" value="1"/>
</dbReference>
<dbReference type="Pfam" id="PF04963">
    <property type="entry name" value="Sigma54_CBD"/>
    <property type="match status" value="1"/>
</dbReference>
<dbReference type="PROSITE" id="PS00718">
    <property type="entry name" value="SIGMA54_2"/>
    <property type="match status" value="1"/>
</dbReference>
<keyword evidence="2" id="KW-0240">DNA-directed RNA polymerase</keyword>
<dbReference type="AlphaFoldDB" id="A0A1W2A6S2"/>
<comment type="similarity">
    <text evidence="1">Belongs to the sigma-54 factor family.</text>
</comment>
<dbReference type="GO" id="GO:0016987">
    <property type="term" value="F:sigma factor activity"/>
    <property type="evidence" value="ECO:0007669"/>
    <property type="project" value="UniProtKB-KW"/>
</dbReference>
<dbReference type="PANTHER" id="PTHR32248:SF4">
    <property type="entry name" value="RNA POLYMERASE SIGMA-54 FACTOR"/>
    <property type="match status" value="1"/>
</dbReference>
<evidence type="ECO:0000259" key="10">
    <source>
        <dbReference type="Pfam" id="PF04963"/>
    </source>
</evidence>
<accession>A0A1W2A6S2</accession>
<keyword evidence="7" id="KW-0238">DNA-binding</keyword>
<dbReference type="PROSITE" id="PS50044">
    <property type="entry name" value="SIGMA54_3"/>
    <property type="match status" value="1"/>
</dbReference>
<dbReference type="Pfam" id="PF00309">
    <property type="entry name" value="Sigma54_AID"/>
    <property type="match status" value="1"/>
</dbReference>
<dbReference type="PANTHER" id="PTHR32248">
    <property type="entry name" value="RNA POLYMERASE SIGMA-54 FACTOR"/>
    <property type="match status" value="1"/>
</dbReference>
<evidence type="ECO:0000256" key="8">
    <source>
        <dbReference type="ARBA" id="ARBA00023163"/>
    </source>
</evidence>
<dbReference type="Proteomes" id="UP000192790">
    <property type="component" value="Unassembled WGS sequence"/>
</dbReference>
<dbReference type="PRINTS" id="PR00045">
    <property type="entry name" value="SIGMA54FCT"/>
</dbReference>
<keyword evidence="4" id="KW-0548">Nucleotidyltransferase</keyword>
<evidence type="ECO:0000256" key="3">
    <source>
        <dbReference type="ARBA" id="ARBA00022679"/>
    </source>
</evidence>
<keyword evidence="8" id="KW-0804">Transcription</keyword>
<dbReference type="InterPro" id="IPR007046">
    <property type="entry name" value="RNA_pol_sigma_54_core-bd"/>
</dbReference>
<sequence>MELNMHLKQTTTLSPQMLQSMEILQMGSQELLDYVEELVQENPTIEVEETYKKQDEFSLLKRKLEWLESVDSQNRYYHQMDTEDTVDPISAYGSQTDNEDNLYFYILSQLRLMDLPPDIGGAANYIVESLDGSGYLDEDVPAIAKRLGIPEETTARALRLVQSLDPAGIGAHSLQECLLLQLDRREGDYSLARAIIREHLDSVGKNRFGLIAKQLNVSAEQVHAACALIKGLNPRPGAGFSARENLIYINPDIFVVNFPDHFELLINDYFFPTLNISSYYRSLLKETEEDEVKEYLSGKVRQAKWVVKSIEQRRSTLLRCAECILDIQKSFFRLGPGHLVPMSLADIASRLSLHESTICRAVKDKYIQCSSGVYPLSYFFSRALSNTSGCSSALSPDHAKARIKKLIEEENKKKPLSDRKLSELLLQDGLEISRRTVAKYRDELGIPSTAGRKQYE</sequence>
<evidence type="ECO:0000313" key="12">
    <source>
        <dbReference type="Proteomes" id="UP000192790"/>
    </source>
</evidence>
<dbReference type="EMBL" id="FWXW01000003">
    <property type="protein sequence ID" value="SMC56360.1"/>
    <property type="molecule type" value="Genomic_DNA"/>
</dbReference>
<dbReference type="Gene3D" id="1.10.10.60">
    <property type="entry name" value="Homeodomain-like"/>
    <property type="match status" value="1"/>
</dbReference>
<dbReference type="InterPro" id="IPR000394">
    <property type="entry name" value="RNA_pol_sigma_54"/>
</dbReference>
<feature type="domain" description="RNA polymerase sigma factor 54 core-binding" evidence="10">
    <location>
        <begin position="94"/>
        <end position="280"/>
    </location>
</feature>